<dbReference type="Proteomes" id="UP000266260">
    <property type="component" value="Unassembled WGS sequence"/>
</dbReference>
<feature type="coiled-coil region" evidence="1">
    <location>
        <begin position="123"/>
        <end position="189"/>
    </location>
</feature>
<keyword evidence="5" id="KW-1185">Reference proteome</keyword>
<evidence type="ECO:0000313" key="6">
    <source>
        <dbReference type="Proteomes" id="UP000266489"/>
    </source>
</evidence>
<feature type="transmembrane region" description="Helical" evidence="2">
    <location>
        <begin position="46"/>
        <end position="68"/>
    </location>
</feature>
<sequence length="284" mass="32206">MEKPVDPRKSRDPRGWIGLALLAALGIIVAWKLATAQWRIDLTRFSFTDLLSLLLALFAVLMSALFYFKANETSNAFYDNTYHFSQSMAEILARIESGFGERLKRLDDEYTGIANRVNGGGQIQAVKEEVKSEEGAVKKAEQEHDRLLEDLMKKAKLQDNEKQSLAQQMREQERQLNDAKAQLSFLRRHLATVEPMDDATADPSESRGSAGFLNYASEHIVEPISADYILSASPVDIERRFDVIAPELPSAFTNDLRHRGWIDSHGRLTEEGFRWLHKLAARRS</sequence>
<dbReference type="OrthoDB" id="1524881at2"/>
<evidence type="ECO:0000313" key="3">
    <source>
        <dbReference type="EMBL" id="RIE06593.1"/>
    </source>
</evidence>
<accession>A0A398CVN6</accession>
<evidence type="ECO:0000313" key="5">
    <source>
        <dbReference type="Proteomes" id="UP000266260"/>
    </source>
</evidence>
<dbReference type="RefSeq" id="WP_119120444.1">
    <property type="nucleotide sequence ID" value="NZ_QXIT01000152.1"/>
</dbReference>
<protein>
    <submittedName>
        <fullName evidence="3">Uncharacterized protein</fullName>
    </submittedName>
</protein>
<dbReference type="Proteomes" id="UP000266489">
    <property type="component" value="Unassembled WGS sequence"/>
</dbReference>
<keyword evidence="2" id="KW-0472">Membrane</keyword>
<accession>A0A398CZW4</accession>
<evidence type="ECO:0000313" key="4">
    <source>
        <dbReference type="EMBL" id="RIE07770.1"/>
    </source>
</evidence>
<evidence type="ECO:0000256" key="1">
    <source>
        <dbReference type="SAM" id="Coils"/>
    </source>
</evidence>
<keyword evidence="2" id="KW-1133">Transmembrane helix</keyword>
<reference evidence="5 6" key="1">
    <citation type="submission" date="2018-09" db="EMBL/GenBank/DDBJ databases">
        <title>Discovery and Ecogenomic Context for Candidatus Cryosericales, a Global Caldiserica Order Active in Thawing Permafrost.</title>
        <authorList>
            <person name="Martinez M.A."/>
            <person name="Woodcroft B.J."/>
            <person name="Ignacio Espinoza J.C."/>
            <person name="Zayed A."/>
            <person name="Singleton C.M."/>
            <person name="Boyd J."/>
            <person name="Li Y.-F."/>
            <person name="Purvine S."/>
            <person name="Maughan H."/>
            <person name="Hodgkins S.B."/>
            <person name="Anderson D."/>
            <person name="Sederholm M."/>
            <person name="Temperton B."/>
            <person name="Saleska S.R."/>
            <person name="Tyson G.W."/>
            <person name="Rich V.I."/>
        </authorList>
    </citation>
    <scope>NUCLEOTIDE SEQUENCE [LARGE SCALE GENOMIC DNA]</scope>
    <source>
        <strain evidence="4 6">SMC5</strain>
        <strain evidence="3 5">SMC6</strain>
    </source>
</reference>
<gene>
    <name evidence="4" type="ORF">SMC5_09020</name>
    <name evidence="3" type="ORF">SMC6_08595</name>
</gene>
<feature type="transmembrane region" description="Helical" evidence="2">
    <location>
        <begin position="15"/>
        <end position="34"/>
    </location>
</feature>
<keyword evidence="1" id="KW-0175">Coiled coil</keyword>
<dbReference type="EMBL" id="QXIT01000152">
    <property type="protein sequence ID" value="RIE06593.1"/>
    <property type="molecule type" value="Genomic_DNA"/>
</dbReference>
<dbReference type="EMBL" id="QXIU01000219">
    <property type="protein sequence ID" value="RIE07770.1"/>
    <property type="molecule type" value="Genomic_DNA"/>
</dbReference>
<name>A0A398CVN6_9BACT</name>
<evidence type="ECO:0000256" key="2">
    <source>
        <dbReference type="SAM" id="Phobius"/>
    </source>
</evidence>
<comment type="caution">
    <text evidence="3">The sequence shown here is derived from an EMBL/GenBank/DDBJ whole genome shotgun (WGS) entry which is preliminary data.</text>
</comment>
<dbReference type="AlphaFoldDB" id="A0A398CVN6"/>
<organism evidence="3 5">
    <name type="scientific">Candidatus Cryosericum odellii</name>
    <dbReference type="NCBI Taxonomy" id="2290917"/>
    <lineage>
        <taxon>Bacteria</taxon>
        <taxon>Pseudomonadati</taxon>
        <taxon>Caldisericota/Cryosericota group</taxon>
        <taxon>Candidatus Cryosericota</taxon>
        <taxon>Candidatus Cryosericia</taxon>
        <taxon>Candidatus Cryosericales</taxon>
        <taxon>Candidatus Cryosericaceae</taxon>
        <taxon>Candidatus Cryosericum</taxon>
    </lineage>
</organism>
<keyword evidence="2" id="KW-0812">Transmembrane</keyword>
<proteinExistence type="predicted"/>